<dbReference type="eggNOG" id="ENOG5033B8G">
    <property type="taxonomic scope" value="Bacteria"/>
</dbReference>
<accession>B7K3J8</accession>
<dbReference type="HOGENOM" id="CLU_1287901_0_0_3"/>
<feature type="region of interest" description="Disordered" evidence="1">
    <location>
        <begin position="184"/>
        <end position="204"/>
    </location>
</feature>
<protein>
    <submittedName>
        <fullName evidence="2">Uncharacterized protein</fullName>
    </submittedName>
</protein>
<dbReference type="EMBL" id="CP001287">
    <property type="protein sequence ID" value="ACK65340.1"/>
    <property type="molecule type" value="Genomic_DNA"/>
</dbReference>
<organism evidence="2 3">
    <name type="scientific">Rippkaea orientalis (strain PCC 8801 / RF-1)</name>
    <name type="common">Cyanothece sp. (strain PCC 8801)</name>
    <dbReference type="NCBI Taxonomy" id="41431"/>
    <lineage>
        <taxon>Bacteria</taxon>
        <taxon>Bacillati</taxon>
        <taxon>Cyanobacteriota</taxon>
        <taxon>Cyanophyceae</taxon>
        <taxon>Oscillatoriophycideae</taxon>
        <taxon>Chroococcales</taxon>
        <taxon>Aphanothecaceae</taxon>
        <taxon>Rippkaea</taxon>
        <taxon>Rippkaea orientalis</taxon>
    </lineage>
</organism>
<keyword evidence="3" id="KW-1185">Reference proteome</keyword>
<dbReference type="KEGG" id="cyp:PCC8801_1275"/>
<feature type="compositionally biased region" description="Polar residues" evidence="1">
    <location>
        <begin position="66"/>
        <end position="76"/>
    </location>
</feature>
<dbReference type="Proteomes" id="UP000008204">
    <property type="component" value="Chromosome"/>
</dbReference>
<dbReference type="OrthoDB" id="510707at2"/>
<sequence length="218" mass="25024">MTKKSLSDLLREEAAQNVDVEVNNSDPMQETPDTNPSSEQGSMTNLKRMTKAQLEAKVKELMEALETTNQPNNSLENELEKQKALAKTLQLDLEKAQQSQRELEDQKALVKTLQLDLEKAQQSQRELEEQKQLVEKLYIQLQKAEEMTAQFDEQKQIIEELKTELAQTKQPQKLEPESQAMVLQKKETVMSQPRSLGRYIAPPTPDKVLTNEDIGWFD</sequence>
<evidence type="ECO:0000256" key="1">
    <source>
        <dbReference type="SAM" id="MobiDB-lite"/>
    </source>
</evidence>
<evidence type="ECO:0000313" key="3">
    <source>
        <dbReference type="Proteomes" id="UP000008204"/>
    </source>
</evidence>
<feature type="compositionally biased region" description="Basic and acidic residues" evidence="1">
    <location>
        <begin position="1"/>
        <end position="14"/>
    </location>
</feature>
<reference evidence="3" key="1">
    <citation type="journal article" date="2011" name="MBio">
        <title>Novel metabolic attributes of the genus Cyanothece, comprising a group of unicellular nitrogen-fixing Cyanobacteria.</title>
        <authorList>
            <person name="Bandyopadhyay A."/>
            <person name="Elvitigala T."/>
            <person name="Welsh E."/>
            <person name="Stockel J."/>
            <person name="Liberton M."/>
            <person name="Min H."/>
            <person name="Sherman L.A."/>
            <person name="Pakrasi H.B."/>
        </authorList>
    </citation>
    <scope>NUCLEOTIDE SEQUENCE [LARGE SCALE GENOMIC DNA]</scope>
    <source>
        <strain evidence="3">PCC 8801</strain>
    </source>
</reference>
<proteinExistence type="predicted"/>
<dbReference type="AlphaFoldDB" id="B7K3J8"/>
<name>B7K3J8_RIPO1</name>
<evidence type="ECO:0000313" key="2">
    <source>
        <dbReference type="EMBL" id="ACK65340.1"/>
    </source>
</evidence>
<feature type="region of interest" description="Disordered" evidence="1">
    <location>
        <begin position="63"/>
        <end position="82"/>
    </location>
</feature>
<dbReference type="RefSeq" id="WP_012594614.1">
    <property type="nucleotide sequence ID" value="NC_011726.1"/>
</dbReference>
<feature type="compositionally biased region" description="Polar residues" evidence="1">
    <location>
        <begin position="22"/>
        <end position="47"/>
    </location>
</feature>
<gene>
    <name evidence="2" type="ordered locus">PCC8801_1275</name>
</gene>
<dbReference type="STRING" id="41431.PCC8801_1275"/>
<feature type="region of interest" description="Disordered" evidence="1">
    <location>
        <begin position="1"/>
        <end position="51"/>
    </location>
</feature>